<comment type="caution">
    <text evidence="1">The sequence shown here is derived from an EMBL/GenBank/DDBJ whole genome shotgun (WGS) entry which is preliminary data.</text>
</comment>
<accession>A0A2P2ECL7</accession>
<dbReference type="Proteomes" id="UP000245086">
    <property type="component" value="Unassembled WGS sequence"/>
</dbReference>
<protein>
    <submittedName>
        <fullName evidence="1">Uncharacterized protein</fullName>
    </submittedName>
</protein>
<sequence length="34" mass="3961">MLIRPEATTESQAATIRLIMVFILLMKLGEERVW</sequence>
<reference evidence="1 2" key="1">
    <citation type="journal article" date="2018" name="Genome Announc.">
        <title>Draft Genome Sequence of "Candidatus Phycosocius bacilliformis," an Alphaproteobacterial Ectosymbiont of the Hydrocarbon-Producing Green Alga Botryococcus braunii.</title>
        <authorList>
            <person name="Tanabe Y."/>
            <person name="Yamaguchi H."/>
            <person name="Watanabe M.M."/>
        </authorList>
    </citation>
    <scope>NUCLEOTIDE SEQUENCE [LARGE SCALE GENOMIC DNA]</scope>
    <source>
        <strain evidence="1 2">BOTRYCO-2</strain>
    </source>
</reference>
<evidence type="ECO:0000313" key="2">
    <source>
        <dbReference type="Proteomes" id="UP000245086"/>
    </source>
</evidence>
<keyword evidence="2" id="KW-1185">Reference proteome</keyword>
<organism evidence="1 2">
    <name type="scientific">Candidatus Phycosocius bacilliformis</name>
    <dbReference type="NCBI Taxonomy" id="1445552"/>
    <lineage>
        <taxon>Bacteria</taxon>
        <taxon>Pseudomonadati</taxon>
        <taxon>Pseudomonadota</taxon>
        <taxon>Alphaproteobacteria</taxon>
        <taxon>Caulobacterales</taxon>
        <taxon>Caulobacterales incertae sedis</taxon>
        <taxon>Candidatus Phycosocius</taxon>
    </lineage>
</organism>
<gene>
    <name evidence="1" type="ORF">PbB2_02478</name>
</gene>
<proteinExistence type="predicted"/>
<dbReference type="EMBL" id="BFBR01000008">
    <property type="protein sequence ID" value="GBF58790.1"/>
    <property type="molecule type" value="Genomic_DNA"/>
</dbReference>
<name>A0A2P2ECL7_9PROT</name>
<dbReference type="AlphaFoldDB" id="A0A2P2ECL7"/>
<evidence type="ECO:0000313" key="1">
    <source>
        <dbReference type="EMBL" id="GBF58790.1"/>
    </source>
</evidence>